<evidence type="ECO:0000313" key="1">
    <source>
        <dbReference type="EMBL" id="AYL97485.1"/>
    </source>
</evidence>
<proteinExistence type="predicted"/>
<keyword evidence="2" id="KW-1185">Reference proteome</keyword>
<sequence>MLQKVLTFELIYLLQMSNLNPQLLLSNGFYENLHSSFINGTNARGVYSPMQFTLRLRNDVQNEINSITPGFYSPNELSENQTQAFSTYLHETIHWWQHVGSNYGLISSLKYPAQSHINHSYLKSILTDIGPIKSIAKYDIQNPNSNLNINKTLNYWHDIDFANKIAFAPNNLKTITNNPYFESWGHSYQIMWGSSIWTLISTVDNNFSFLPNIREWEAEFEKLRKQKIKGFYHGSPNTIAPIGTKSIFEGQARFSQIQYLARGKNYTVADFEKLNMLEGIYVECFDLFLKILGEKRPLNAVHPLIGLFLLVCDLSINPTNGFPFEIRNYESFIISNDPGYRFILLCQQIRDHYSVLKIAIKDYSKEEYITISNILASSIETRSPHESAGFICRWLTSEQTIQDLLKEEETYRFKSENLPIRLFFSKFLRFQEDKYKYPHIFCWPGINLTETGRNELQLAFDLFEKHKALFIDGIDGDIYHSAMKGYTDEQVDSTLNGFFAWNSVYDLTRQWIVEPGPFNFKYEWLSSKYSADEMQNWASTNFEISFGIRPENFKII</sequence>
<gene>
    <name evidence="1" type="ORF">HYN43_020240</name>
</gene>
<dbReference type="KEGG" id="muh:HYN43_020240"/>
<reference evidence="1 2" key="1">
    <citation type="submission" date="2018-10" db="EMBL/GenBank/DDBJ databases">
        <title>Genome sequencing of Mucilaginibacter sp. HYN0043.</title>
        <authorList>
            <person name="Kim M."/>
            <person name="Yi H."/>
        </authorList>
    </citation>
    <scope>NUCLEOTIDE SEQUENCE [LARGE SCALE GENOMIC DNA]</scope>
    <source>
        <strain evidence="1 2">HYN0043</strain>
    </source>
</reference>
<protein>
    <submittedName>
        <fullName evidence="1">Uncharacterized protein</fullName>
    </submittedName>
</protein>
<accession>A0A494W1V1</accession>
<name>A0A494W1V1_9SPHI</name>
<dbReference type="Proteomes" id="UP000270046">
    <property type="component" value="Chromosome"/>
</dbReference>
<dbReference type="AlphaFoldDB" id="A0A494W1V1"/>
<organism evidence="1 2">
    <name type="scientific">Mucilaginibacter celer</name>
    <dbReference type="NCBI Taxonomy" id="2305508"/>
    <lineage>
        <taxon>Bacteria</taxon>
        <taxon>Pseudomonadati</taxon>
        <taxon>Bacteroidota</taxon>
        <taxon>Sphingobacteriia</taxon>
        <taxon>Sphingobacteriales</taxon>
        <taxon>Sphingobacteriaceae</taxon>
        <taxon>Mucilaginibacter</taxon>
    </lineage>
</organism>
<evidence type="ECO:0000313" key="2">
    <source>
        <dbReference type="Proteomes" id="UP000270046"/>
    </source>
</evidence>
<dbReference type="OrthoDB" id="9149606at2"/>
<dbReference type="EMBL" id="CP032869">
    <property type="protein sequence ID" value="AYL97485.1"/>
    <property type="molecule type" value="Genomic_DNA"/>
</dbReference>